<keyword evidence="7" id="KW-1185">Reference proteome</keyword>
<dbReference type="Proteomes" id="UP001521116">
    <property type="component" value="Unassembled WGS sequence"/>
</dbReference>
<dbReference type="Pfam" id="PF13302">
    <property type="entry name" value="Acetyltransf_3"/>
    <property type="match status" value="1"/>
</dbReference>
<dbReference type="PROSITE" id="PS51186">
    <property type="entry name" value="GNAT"/>
    <property type="match status" value="1"/>
</dbReference>
<evidence type="ECO:0000256" key="3">
    <source>
        <dbReference type="ARBA" id="ARBA00023315"/>
    </source>
</evidence>
<keyword evidence="3" id="KW-0012">Acyltransferase</keyword>
<sequence length="251" mass="27482">MKVNEHTAVLAPRVLLVPYSAHHVPTYHKWMQDPAIQEATASEPLTLDEEYAMQRSWRSDADKLTFIACVAPEPQPQPPARIRARVHDAADAMIGDVNLFLVPDDEDDDDDGEQEGGSGGHRPPANANVVGELEIMVARPAHQNRGLGAAVLAAFLAYVRRHLDAILAEYAAGEGGREKVALKHLRVKIGAVNARSLRLFEKVGFVRTSETPNFFGELELRRGLERVPSDEAEGGAESSEVVELEYSMGSE</sequence>
<keyword evidence="2" id="KW-0808">Transferase</keyword>
<evidence type="ECO:0000256" key="2">
    <source>
        <dbReference type="ARBA" id="ARBA00022679"/>
    </source>
</evidence>
<evidence type="ECO:0000256" key="1">
    <source>
        <dbReference type="ARBA" id="ARBA00009342"/>
    </source>
</evidence>
<dbReference type="PANTHER" id="PTHR13256">
    <property type="entry name" value="N-ACETYLTRANSFERASE 9"/>
    <property type="match status" value="1"/>
</dbReference>
<evidence type="ECO:0000313" key="6">
    <source>
        <dbReference type="EMBL" id="KAL1635155.1"/>
    </source>
</evidence>
<comment type="similarity">
    <text evidence="1">Belongs to the acetyltransferase family. GNAT subfamily.</text>
</comment>
<feature type="region of interest" description="Disordered" evidence="4">
    <location>
        <begin position="103"/>
        <end position="126"/>
    </location>
</feature>
<gene>
    <name evidence="6" type="ORF">SLS56_001907</name>
</gene>
<evidence type="ECO:0000259" key="5">
    <source>
        <dbReference type="PROSITE" id="PS51186"/>
    </source>
</evidence>
<reference evidence="6 7" key="1">
    <citation type="submission" date="2024-02" db="EMBL/GenBank/DDBJ databases">
        <title>De novo assembly and annotation of 12 fungi associated with fruit tree decline syndrome in Ontario, Canada.</title>
        <authorList>
            <person name="Sulman M."/>
            <person name="Ellouze W."/>
            <person name="Ilyukhin E."/>
        </authorList>
    </citation>
    <scope>NUCLEOTIDE SEQUENCE [LARGE SCALE GENOMIC DNA]</scope>
    <source>
        <strain evidence="6 7">M1-105</strain>
    </source>
</reference>
<dbReference type="PANTHER" id="PTHR13256:SF16">
    <property type="entry name" value="ALPHA_BETA-TUBULIN-N-ACETYLTRANSFERASE 9"/>
    <property type="match status" value="1"/>
</dbReference>
<comment type="caution">
    <text evidence="6">The sequence shown here is derived from an EMBL/GenBank/DDBJ whole genome shotgun (WGS) entry which is preliminary data.</text>
</comment>
<dbReference type="Gene3D" id="3.40.630.30">
    <property type="match status" value="1"/>
</dbReference>
<evidence type="ECO:0000313" key="7">
    <source>
        <dbReference type="Proteomes" id="UP001521116"/>
    </source>
</evidence>
<dbReference type="EMBL" id="JAJVDC020000012">
    <property type="protein sequence ID" value="KAL1635155.1"/>
    <property type="molecule type" value="Genomic_DNA"/>
</dbReference>
<evidence type="ECO:0000256" key="4">
    <source>
        <dbReference type="SAM" id="MobiDB-lite"/>
    </source>
</evidence>
<organism evidence="6 7">
    <name type="scientific">Neofusicoccum ribis</name>
    <dbReference type="NCBI Taxonomy" id="45134"/>
    <lineage>
        <taxon>Eukaryota</taxon>
        <taxon>Fungi</taxon>
        <taxon>Dikarya</taxon>
        <taxon>Ascomycota</taxon>
        <taxon>Pezizomycotina</taxon>
        <taxon>Dothideomycetes</taxon>
        <taxon>Dothideomycetes incertae sedis</taxon>
        <taxon>Botryosphaeriales</taxon>
        <taxon>Botryosphaeriaceae</taxon>
        <taxon>Neofusicoccum</taxon>
    </lineage>
</organism>
<feature type="region of interest" description="Disordered" evidence="4">
    <location>
        <begin position="228"/>
        <end position="251"/>
    </location>
</feature>
<proteinExistence type="inferred from homology"/>
<dbReference type="SUPFAM" id="SSF55729">
    <property type="entry name" value="Acyl-CoA N-acyltransferases (Nat)"/>
    <property type="match status" value="1"/>
</dbReference>
<name>A0ABR3T6F1_9PEZI</name>
<dbReference type="InterPro" id="IPR016181">
    <property type="entry name" value="Acyl_CoA_acyltransferase"/>
</dbReference>
<accession>A0ABR3T6F1</accession>
<feature type="domain" description="N-acetyltransferase" evidence="5">
    <location>
        <begin position="34"/>
        <end position="225"/>
    </location>
</feature>
<protein>
    <recommendedName>
        <fullName evidence="5">N-acetyltransferase domain-containing protein</fullName>
    </recommendedName>
</protein>
<feature type="compositionally biased region" description="Acidic residues" evidence="4">
    <location>
        <begin position="103"/>
        <end position="114"/>
    </location>
</feature>
<dbReference type="InterPro" id="IPR039135">
    <property type="entry name" value="NAT9-like"/>
</dbReference>
<dbReference type="InterPro" id="IPR000182">
    <property type="entry name" value="GNAT_dom"/>
</dbReference>